<dbReference type="Pfam" id="PF04389">
    <property type="entry name" value="Peptidase_M28"/>
    <property type="match status" value="1"/>
</dbReference>
<comment type="subcellular location">
    <subcellularLocation>
        <location evidence="1">Endoplasmic reticulum</location>
    </subcellularLocation>
    <subcellularLocation>
        <location evidence="3">Golgi apparatus</location>
    </subcellularLocation>
    <subcellularLocation>
        <location evidence="2">Lysosome</location>
    </subcellularLocation>
    <subcellularLocation>
        <location evidence="4">Secreted</location>
    </subcellularLocation>
</comment>
<evidence type="ECO:0000256" key="7">
    <source>
        <dbReference type="ARBA" id="ARBA00022645"/>
    </source>
</evidence>
<evidence type="ECO:0000256" key="13">
    <source>
        <dbReference type="ARBA" id="ARBA00022833"/>
    </source>
</evidence>
<evidence type="ECO:0000256" key="19">
    <source>
        <dbReference type="ARBA" id="ARBA00025833"/>
    </source>
</evidence>
<evidence type="ECO:0000256" key="2">
    <source>
        <dbReference type="ARBA" id="ARBA00004371"/>
    </source>
</evidence>
<dbReference type="InterPro" id="IPR039866">
    <property type="entry name" value="CPQ"/>
</dbReference>
<keyword evidence="10 21" id="KW-0732">Signal</keyword>
<evidence type="ECO:0000256" key="20">
    <source>
        <dbReference type="ARBA" id="ARBA00033328"/>
    </source>
</evidence>
<evidence type="ECO:0000256" key="16">
    <source>
        <dbReference type="ARBA" id="ARBA00023145"/>
    </source>
</evidence>
<protein>
    <recommendedName>
        <fullName evidence="5">Carboxypeptidase Q</fullName>
    </recommendedName>
    <alternativeName>
        <fullName evidence="20">Plasma glutamate carboxypeptidase</fullName>
    </alternativeName>
</protein>
<dbReference type="InterPro" id="IPR007484">
    <property type="entry name" value="Peptidase_M28"/>
</dbReference>
<keyword evidence="14" id="KW-0333">Golgi apparatus</keyword>
<comment type="subunit">
    <text evidence="19">Homodimer. The monomeric form is inactive while the homodimer is active.</text>
</comment>
<evidence type="ECO:0000256" key="12">
    <source>
        <dbReference type="ARBA" id="ARBA00022824"/>
    </source>
</evidence>
<evidence type="ECO:0000256" key="5">
    <source>
        <dbReference type="ARBA" id="ARBA00014116"/>
    </source>
</evidence>
<sequence length="514" mass="57798">MIHKYQFSLVLFVLFLFSAPSFGQENTDLEMIYKIKTEGTRNSQIQDLAHNLTDLMGPRLSGSTNLRRARQWTADKFKEWGLKNVKIDSYGEFGRGWDVKKSYIAMKDPYYAPLIGYPKAWTDGTGGLINSEVILLDIQSEADFEKLKGTLRGKVIMVPTPLSTSPAFEPEARRLTEDDLANRKEMSIGNGGGGARYSPAQLQQMRDQRALDQKVNEFLMEEGIAMRISGTRGNFGTVFHTRAGSYSTAKNKTIPEMEIALEHFGRIERLLKSGQTVTIDAEIEVEWLDDDYKGYNVLAEIPGTDSSLKPELVLLGAHLDSWHAGTGANDNAAGVVVMMEAIRILKALGVQPKRTIRIALWGEEEQGLFGSRGYVQKYVADRQTQDKKGEWDKISAYYNVDNGSGKIRGIYLEGNDQLVPIFEKWFEPFHEMGAKTITRRNTGSTDHVAFDAVGVPGFQFIQDPIDYGRGYHTNMDLYERMQQGDMTQAAIIVAAMVYNTAQRDQKLPRKPWGK</sequence>
<gene>
    <name evidence="23" type="ORF">MM213_18850</name>
</gene>
<feature type="signal peptide" evidence="21">
    <location>
        <begin position="1"/>
        <end position="23"/>
    </location>
</feature>
<keyword evidence="8" id="KW-0645">Protease</keyword>
<keyword evidence="11" id="KW-0378">Hydrolase</keyword>
<dbReference type="Proteomes" id="UP001165430">
    <property type="component" value="Unassembled WGS sequence"/>
</dbReference>
<evidence type="ECO:0000313" key="24">
    <source>
        <dbReference type="Proteomes" id="UP001165430"/>
    </source>
</evidence>
<evidence type="ECO:0000256" key="3">
    <source>
        <dbReference type="ARBA" id="ARBA00004555"/>
    </source>
</evidence>
<dbReference type="PANTHER" id="PTHR12053:SF3">
    <property type="entry name" value="CARBOXYPEPTIDASE Q"/>
    <property type="match status" value="1"/>
</dbReference>
<evidence type="ECO:0000256" key="11">
    <source>
        <dbReference type="ARBA" id="ARBA00022801"/>
    </source>
</evidence>
<feature type="chain" id="PRO_5045091016" description="Carboxypeptidase Q" evidence="21">
    <location>
        <begin position="24"/>
        <end position="514"/>
    </location>
</feature>
<reference evidence="23" key="1">
    <citation type="submission" date="2022-03" db="EMBL/GenBank/DDBJ databases">
        <title>De novo assembled genomes of Belliella spp. (Cyclobacteriaceae) strains.</title>
        <authorList>
            <person name="Szabo A."/>
            <person name="Korponai K."/>
            <person name="Felfoldi T."/>
        </authorList>
    </citation>
    <scope>NUCLEOTIDE SEQUENCE</scope>
    <source>
        <strain evidence="23">DSM 111903</strain>
    </source>
</reference>
<evidence type="ECO:0000256" key="14">
    <source>
        <dbReference type="ARBA" id="ARBA00023034"/>
    </source>
</evidence>
<evidence type="ECO:0000256" key="4">
    <source>
        <dbReference type="ARBA" id="ARBA00004613"/>
    </source>
</evidence>
<name>A0ABS9VI76_9BACT</name>
<keyword evidence="17" id="KW-0325">Glycoprotein</keyword>
<keyword evidence="16" id="KW-0865">Zymogen</keyword>
<accession>A0ABS9VI76</accession>
<organism evidence="23 24">
    <name type="scientific">Belliella alkalica</name>
    <dbReference type="NCBI Taxonomy" id="1730871"/>
    <lineage>
        <taxon>Bacteria</taxon>
        <taxon>Pseudomonadati</taxon>
        <taxon>Bacteroidota</taxon>
        <taxon>Cytophagia</taxon>
        <taxon>Cytophagales</taxon>
        <taxon>Cyclobacteriaceae</taxon>
        <taxon>Belliella</taxon>
    </lineage>
</organism>
<dbReference type="EMBL" id="JAKZGO010000025">
    <property type="protein sequence ID" value="MCH7415568.1"/>
    <property type="molecule type" value="Genomic_DNA"/>
</dbReference>
<dbReference type="SUPFAM" id="SSF53187">
    <property type="entry name" value="Zn-dependent exopeptidases"/>
    <property type="match status" value="1"/>
</dbReference>
<keyword evidence="12" id="KW-0256">Endoplasmic reticulum</keyword>
<keyword evidence="24" id="KW-1185">Reference proteome</keyword>
<keyword evidence="6" id="KW-0964">Secreted</keyword>
<evidence type="ECO:0000256" key="8">
    <source>
        <dbReference type="ARBA" id="ARBA00022670"/>
    </source>
</evidence>
<keyword evidence="13" id="KW-0862">Zinc</keyword>
<comment type="caution">
    <text evidence="23">The sequence shown here is derived from an EMBL/GenBank/DDBJ whole genome shotgun (WGS) entry which is preliminary data.</text>
</comment>
<dbReference type="RefSeq" id="WP_241414446.1">
    <property type="nucleotide sequence ID" value="NZ_JAKZGO010000025.1"/>
</dbReference>
<keyword evidence="7" id="KW-0121">Carboxypeptidase</keyword>
<evidence type="ECO:0000256" key="6">
    <source>
        <dbReference type="ARBA" id="ARBA00022525"/>
    </source>
</evidence>
<evidence type="ECO:0000256" key="10">
    <source>
        <dbReference type="ARBA" id="ARBA00022729"/>
    </source>
</evidence>
<evidence type="ECO:0000313" key="23">
    <source>
        <dbReference type="EMBL" id="MCH7415568.1"/>
    </source>
</evidence>
<evidence type="ECO:0000256" key="9">
    <source>
        <dbReference type="ARBA" id="ARBA00022723"/>
    </source>
</evidence>
<dbReference type="PANTHER" id="PTHR12053">
    <property type="entry name" value="PROTEASE FAMILY M28 PLASMA GLUTAMATE CARBOXYPEPTIDASE-RELATED"/>
    <property type="match status" value="1"/>
</dbReference>
<dbReference type="Gene3D" id="3.40.630.10">
    <property type="entry name" value="Zn peptidases"/>
    <property type="match status" value="2"/>
</dbReference>
<evidence type="ECO:0000256" key="1">
    <source>
        <dbReference type="ARBA" id="ARBA00004240"/>
    </source>
</evidence>
<keyword evidence="9" id="KW-0479">Metal-binding</keyword>
<evidence type="ECO:0000256" key="18">
    <source>
        <dbReference type="ARBA" id="ARBA00023228"/>
    </source>
</evidence>
<feature type="domain" description="Peptidase M28" evidence="22">
    <location>
        <begin position="296"/>
        <end position="496"/>
    </location>
</feature>
<proteinExistence type="predicted"/>
<evidence type="ECO:0000256" key="17">
    <source>
        <dbReference type="ARBA" id="ARBA00023180"/>
    </source>
</evidence>
<evidence type="ECO:0000256" key="21">
    <source>
        <dbReference type="SAM" id="SignalP"/>
    </source>
</evidence>
<keyword evidence="15" id="KW-0482">Metalloprotease</keyword>
<evidence type="ECO:0000259" key="22">
    <source>
        <dbReference type="Pfam" id="PF04389"/>
    </source>
</evidence>
<keyword evidence="18" id="KW-0458">Lysosome</keyword>
<evidence type="ECO:0000256" key="15">
    <source>
        <dbReference type="ARBA" id="ARBA00023049"/>
    </source>
</evidence>